<evidence type="ECO:0000256" key="9">
    <source>
        <dbReference type="SAM" id="MobiDB-lite"/>
    </source>
</evidence>
<feature type="transmembrane region" description="Helical" evidence="10">
    <location>
        <begin position="190"/>
        <end position="208"/>
    </location>
</feature>
<dbReference type="EC" id="2.7.13.3" evidence="2"/>
<comment type="caution">
    <text evidence="12">The sequence shown here is derived from an EMBL/GenBank/DDBJ whole genome shotgun (WGS) entry which is preliminary data.</text>
</comment>
<keyword evidence="8" id="KW-0902">Two-component regulatory system</keyword>
<feature type="transmembrane region" description="Helical" evidence="10">
    <location>
        <begin position="25"/>
        <end position="46"/>
    </location>
</feature>
<dbReference type="Pfam" id="PF07730">
    <property type="entry name" value="HisKA_3"/>
    <property type="match status" value="1"/>
</dbReference>
<keyword evidence="4" id="KW-0808">Transferase</keyword>
<keyword evidence="7" id="KW-0067">ATP-binding</keyword>
<dbReference type="InterPro" id="IPR050482">
    <property type="entry name" value="Sensor_HK_TwoCompSys"/>
</dbReference>
<dbReference type="SUPFAM" id="SSF55874">
    <property type="entry name" value="ATPase domain of HSP90 chaperone/DNA topoisomerase II/histidine kinase"/>
    <property type="match status" value="1"/>
</dbReference>
<evidence type="ECO:0000313" key="12">
    <source>
        <dbReference type="EMBL" id="GAA0035618.1"/>
    </source>
</evidence>
<keyword evidence="5" id="KW-0547">Nucleotide-binding</keyword>
<feature type="transmembrane region" description="Helical" evidence="10">
    <location>
        <begin position="161"/>
        <end position="178"/>
    </location>
</feature>
<keyword evidence="10" id="KW-0472">Membrane</keyword>
<proteinExistence type="predicted"/>
<evidence type="ECO:0000259" key="11">
    <source>
        <dbReference type="Pfam" id="PF07730"/>
    </source>
</evidence>
<dbReference type="PANTHER" id="PTHR24421:SF10">
    <property type="entry name" value="NITRATE_NITRITE SENSOR PROTEIN NARQ"/>
    <property type="match status" value="1"/>
</dbReference>
<feature type="region of interest" description="Disordered" evidence="9">
    <location>
        <begin position="83"/>
        <end position="112"/>
    </location>
</feature>
<keyword evidence="10" id="KW-0812">Transmembrane</keyword>
<organism evidence="12 13">
    <name type="scientific">Brevibacterium metallidurans</name>
    <dbReference type="NCBI Taxonomy" id="1482676"/>
    <lineage>
        <taxon>Bacteria</taxon>
        <taxon>Bacillati</taxon>
        <taxon>Actinomycetota</taxon>
        <taxon>Actinomycetes</taxon>
        <taxon>Micrococcales</taxon>
        <taxon>Brevibacteriaceae</taxon>
        <taxon>Brevibacterium</taxon>
    </lineage>
</organism>
<protein>
    <recommendedName>
        <fullName evidence="2">histidine kinase</fullName>
        <ecNumber evidence="2">2.7.13.3</ecNumber>
    </recommendedName>
</protein>
<accession>A0ABP3C834</accession>
<comment type="catalytic activity">
    <reaction evidence="1">
        <text>ATP + protein L-histidine = ADP + protein N-phospho-L-histidine.</text>
        <dbReference type="EC" id="2.7.13.3"/>
    </reaction>
</comment>
<dbReference type="PANTHER" id="PTHR24421">
    <property type="entry name" value="NITRATE/NITRITE SENSOR PROTEIN NARX-RELATED"/>
    <property type="match status" value="1"/>
</dbReference>
<dbReference type="RefSeq" id="WP_339392494.1">
    <property type="nucleotide sequence ID" value="NZ_BAAAAF010000004.1"/>
</dbReference>
<evidence type="ECO:0000313" key="13">
    <source>
        <dbReference type="Proteomes" id="UP001498238"/>
    </source>
</evidence>
<keyword evidence="3" id="KW-0597">Phosphoprotein</keyword>
<keyword evidence="6" id="KW-0418">Kinase</keyword>
<evidence type="ECO:0000256" key="10">
    <source>
        <dbReference type="SAM" id="Phobius"/>
    </source>
</evidence>
<feature type="domain" description="Signal transduction histidine kinase subgroup 3 dimerisation and phosphoacceptor" evidence="11">
    <location>
        <begin position="229"/>
        <end position="294"/>
    </location>
</feature>
<evidence type="ECO:0000256" key="4">
    <source>
        <dbReference type="ARBA" id="ARBA00022679"/>
    </source>
</evidence>
<feature type="transmembrane region" description="Helical" evidence="10">
    <location>
        <begin position="58"/>
        <end position="76"/>
    </location>
</feature>
<dbReference type="InterPro" id="IPR011712">
    <property type="entry name" value="Sig_transdc_His_kin_sub3_dim/P"/>
</dbReference>
<gene>
    <name evidence="12" type="ORF">NCCP602_15790</name>
</gene>
<dbReference type="InterPro" id="IPR036890">
    <property type="entry name" value="HATPase_C_sf"/>
</dbReference>
<dbReference type="Gene3D" id="1.20.5.1930">
    <property type="match status" value="1"/>
</dbReference>
<keyword evidence="13" id="KW-1185">Reference proteome</keyword>
<evidence type="ECO:0000256" key="1">
    <source>
        <dbReference type="ARBA" id="ARBA00000085"/>
    </source>
</evidence>
<evidence type="ECO:0000256" key="3">
    <source>
        <dbReference type="ARBA" id="ARBA00022553"/>
    </source>
</evidence>
<evidence type="ECO:0000256" key="6">
    <source>
        <dbReference type="ARBA" id="ARBA00022777"/>
    </source>
</evidence>
<dbReference type="Gene3D" id="3.30.565.10">
    <property type="entry name" value="Histidine kinase-like ATPase, C-terminal domain"/>
    <property type="match status" value="1"/>
</dbReference>
<name>A0ABP3C834_9MICO</name>
<evidence type="ECO:0000256" key="5">
    <source>
        <dbReference type="ARBA" id="ARBA00022741"/>
    </source>
</evidence>
<evidence type="ECO:0000256" key="2">
    <source>
        <dbReference type="ARBA" id="ARBA00012438"/>
    </source>
</evidence>
<reference evidence="12 13" key="1">
    <citation type="submission" date="2024-01" db="EMBL/GenBank/DDBJ databases">
        <title>Characterization of antibiotic resistant novel bacterial strains and their environmental applications.</title>
        <authorList>
            <person name="Manzoor S."/>
            <person name="Abbas S."/>
            <person name="Arshad M."/>
            <person name="Ahmed I."/>
        </authorList>
    </citation>
    <scope>NUCLEOTIDE SEQUENCE [LARGE SCALE GENOMIC DNA]</scope>
    <source>
        <strain evidence="12 13">NCCP-602</strain>
    </source>
</reference>
<dbReference type="Proteomes" id="UP001498238">
    <property type="component" value="Unassembled WGS sequence"/>
</dbReference>
<evidence type="ECO:0000256" key="7">
    <source>
        <dbReference type="ARBA" id="ARBA00022840"/>
    </source>
</evidence>
<keyword evidence="10" id="KW-1133">Transmembrane helix</keyword>
<sequence>MSTFPGAADPSRGARQLARGISATWWYTVIGVIVYEVLVVTGWVIVSAKSGTADSTTAILGTAGLVWVLSTAWLLASHRRSETPAAAPSDPSLAAPTSARPDLAPTSTGTPPSTRTWIGLGIALACGAALGIAAGSCLLGLLPVVQSFVLVSWRTAAKLRLAAIAVIVLVCLAVFDAVQGVSIAGDDRWVLLLTVLLPVATASSLWWWDVVVVLDRARASEAKLAATQERLRVAADVHDLHGHHLQIIALQLELADRLGDTDPEAAREQLHAARLSVDEARQGTRDLAARFRSVLLSDELANVRDLLTAAGMTVDLRHDSDVDLAPVDELGPVIRETATNAIRHGGGTRARIALTRRPEGWRYEIVNDRRPGAEEGTGSGIEGIRQRIVAVGGTVEVLRGEDFTVVVTIPAPPRGARP</sequence>
<feature type="compositionally biased region" description="Low complexity" evidence="9">
    <location>
        <begin position="84"/>
        <end position="112"/>
    </location>
</feature>
<dbReference type="EMBL" id="BAAAAF010000004">
    <property type="protein sequence ID" value="GAA0035618.1"/>
    <property type="molecule type" value="Genomic_DNA"/>
</dbReference>
<feature type="transmembrane region" description="Helical" evidence="10">
    <location>
        <begin position="117"/>
        <end position="141"/>
    </location>
</feature>
<evidence type="ECO:0000256" key="8">
    <source>
        <dbReference type="ARBA" id="ARBA00023012"/>
    </source>
</evidence>